<dbReference type="GO" id="GO:1901678">
    <property type="term" value="P:iron coordination entity transport"/>
    <property type="evidence" value="ECO:0007669"/>
    <property type="project" value="UniProtKB-ARBA"/>
</dbReference>
<feature type="chain" id="PRO_5038699952" evidence="5">
    <location>
        <begin position="31"/>
        <end position="318"/>
    </location>
</feature>
<name>A0A4Y4B727_MICMQ</name>
<dbReference type="InterPro" id="IPR051313">
    <property type="entry name" value="Bact_iron-sidero_bind"/>
</dbReference>
<dbReference type="Gene3D" id="3.40.50.1980">
    <property type="entry name" value="Nitrogenase molybdenum iron protein domain"/>
    <property type="match status" value="2"/>
</dbReference>
<dbReference type="RefSeq" id="WP_141387277.1">
    <property type="nucleotide sequence ID" value="NZ_BJNQ01000018.1"/>
</dbReference>
<gene>
    <name evidence="7" type="ORF">MLI01_24830</name>
</gene>
<dbReference type="PROSITE" id="PS50983">
    <property type="entry name" value="FE_B12_PBP"/>
    <property type="match status" value="1"/>
</dbReference>
<dbReference type="Proteomes" id="UP000317410">
    <property type="component" value="Unassembled WGS sequence"/>
</dbReference>
<dbReference type="EMBL" id="BJNQ01000018">
    <property type="protein sequence ID" value="GEC76338.1"/>
    <property type="molecule type" value="Genomic_DNA"/>
</dbReference>
<dbReference type="InterPro" id="IPR002491">
    <property type="entry name" value="ABC_transptr_periplasmic_BD"/>
</dbReference>
<evidence type="ECO:0000256" key="1">
    <source>
        <dbReference type="ARBA" id="ARBA00004196"/>
    </source>
</evidence>
<dbReference type="AlphaFoldDB" id="A0A4Y4B727"/>
<dbReference type="PANTHER" id="PTHR30532:SF25">
    <property type="entry name" value="IRON(III) DICITRATE-BINDING PERIPLASMIC PROTEIN"/>
    <property type="match status" value="1"/>
</dbReference>
<dbReference type="Pfam" id="PF01497">
    <property type="entry name" value="Peripla_BP_2"/>
    <property type="match status" value="1"/>
</dbReference>
<dbReference type="PROSITE" id="PS51257">
    <property type="entry name" value="PROKAR_LIPOPROTEIN"/>
    <property type="match status" value="1"/>
</dbReference>
<organism evidence="7 8">
    <name type="scientific">Microbacterium maritypicum</name>
    <name type="common">Microbacterium liquefaciens</name>
    <dbReference type="NCBI Taxonomy" id="33918"/>
    <lineage>
        <taxon>Bacteria</taxon>
        <taxon>Bacillati</taxon>
        <taxon>Actinomycetota</taxon>
        <taxon>Actinomycetes</taxon>
        <taxon>Micrococcales</taxon>
        <taxon>Microbacteriaceae</taxon>
        <taxon>Microbacterium</taxon>
    </lineage>
</organism>
<dbReference type="CDD" id="cd01146">
    <property type="entry name" value="FhuD"/>
    <property type="match status" value="1"/>
</dbReference>
<evidence type="ECO:0000256" key="4">
    <source>
        <dbReference type="ARBA" id="ARBA00022729"/>
    </source>
</evidence>
<protein>
    <submittedName>
        <fullName evidence="7">Iron siderophore-binding protein</fullName>
    </submittedName>
</protein>
<comment type="subcellular location">
    <subcellularLocation>
        <location evidence="1">Cell envelope</location>
    </subcellularLocation>
</comment>
<proteinExistence type="inferred from homology"/>
<dbReference type="SUPFAM" id="SSF53807">
    <property type="entry name" value="Helical backbone' metal receptor"/>
    <property type="match status" value="1"/>
</dbReference>
<evidence type="ECO:0000256" key="2">
    <source>
        <dbReference type="ARBA" id="ARBA00008814"/>
    </source>
</evidence>
<feature type="domain" description="Fe/B12 periplasmic-binding" evidence="6">
    <location>
        <begin position="64"/>
        <end position="318"/>
    </location>
</feature>
<comment type="caution">
    <text evidence="7">The sequence shown here is derived from an EMBL/GenBank/DDBJ whole genome shotgun (WGS) entry which is preliminary data.</text>
</comment>
<evidence type="ECO:0000313" key="7">
    <source>
        <dbReference type="EMBL" id="GEC76338.1"/>
    </source>
</evidence>
<sequence length="318" mass="33476">MNRPLHTRFRPLATAAASLAAIALIATGCAGTPAAEESAPDAKDSSYTVEHAMGETEFETVPERIVVLDSPQMDALVALGITPVGAPEIGAGRGFPAYLADDLDGTESIGFIAEPDVDAIANLAPDVIIGSKVRHEALYEELSAIAPTVFSEDTGTNWTEQAVLTAAAVKQSDAMDQLIKGVEDRAAEVGAAVEADGTTASIVRFRADNFRLYGPGTFSGSLLTDMGFDLGADRDWNEYSMMELSPELYEQIDGDVVFYMSPGGDPSATTQERITGLWGAQPGPAGDKAFEVEDDTWMVGIGVIGANLVIDQVEDLLG</sequence>
<evidence type="ECO:0000259" key="6">
    <source>
        <dbReference type="PROSITE" id="PS50983"/>
    </source>
</evidence>
<comment type="similarity">
    <text evidence="2">Belongs to the bacterial solute-binding protein 8 family.</text>
</comment>
<evidence type="ECO:0000256" key="5">
    <source>
        <dbReference type="SAM" id="SignalP"/>
    </source>
</evidence>
<dbReference type="PANTHER" id="PTHR30532">
    <property type="entry name" value="IRON III DICITRATE-BINDING PERIPLASMIC PROTEIN"/>
    <property type="match status" value="1"/>
</dbReference>
<dbReference type="GO" id="GO:0030288">
    <property type="term" value="C:outer membrane-bounded periplasmic space"/>
    <property type="evidence" value="ECO:0007669"/>
    <property type="project" value="TreeGrafter"/>
</dbReference>
<feature type="signal peptide" evidence="5">
    <location>
        <begin position="1"/>
        <end position="30"/>
    </location>
</feature>
<evidence type="ECO:0000256" key="3">
    <source>
        <dbReference type="ARBA" id="ARBA00022448"/>
    </source>
</evidence>
<accession>A0A4Y4B727</accession>
<reference evidence="7 8" key="1">
    <citation type="submission" date="2019-06" db="EMBL/GenBank/DDBJ databases">
        <title>Whole genome shotgun sequence of Microbacterium liquefaciens NBRC 15037.</title>
        <authorList>
            <person name="Hosoyama A."/>
            <person name="Uohara A."/>
            <person name="Ohji S."/>
            <person name="Ichikawa N."/>
        </authorList>
    </citation>
    <scope>NUCLEOTIDE SEQUENCE [LARGE SCALE GENOMIC DNA]</scope>
    <source>
        <strain evidence="7 8">NBRC 15037</strain>
    </source>
</reference>
<keyword evidence="4 5" id="KW-0732">Signal</keyword>
<evidence type="ECO:0000313" key="8">
    <source>
        <dbReference type="Proteomes" id="UP000317410"/>
    </source>
</evidence>
<keyword evidence="3" id="KW-0813">Transport</keyword>